<accession>A0A822FTG1</accession>
<dbReference type="EMBL" id="CAJOBP010088874">
    <property type="protein sequence ID" value="CAF4940260.1"/>
    <property type="molecule type" value="Genomic_DNA"/>
</dbReference>
<gene>
    <name evidence="3" type="ORF">QYT958_LOCUS47156</name>
    <name evidence="1" type="ORF">UJA718_LOCUS47185</name>
    <name evidence="2" type="ORF">UJA718_LOCUS47287</name>
</gene>
<dbReference type="AlphaFoldDB" id="A0A822FTG1"/>
<dbReference type="Proteomes" id="UP000663848">
    <property type="component" value="Unassembled WGS sequence"/>
</dbReference>
<sequence>RLISSACQSSANFLAKAVLPTPGLPTRRKHVGLASRYFLSA</sequence>
<evidence type="ECO:0000313" key="5">
    <source>
        <dbReference type="Proteomes" id="UP000663873"/>
    </source>
</evidence>
<reference evidence="3" key="1">
    <citation type="submission" date="2021-02" db="EMBL/GenBank/DDBJ databases">
        <authorList>
            <person name="Nowell W R."/>
        </authorList>
    </citation>
    <scope>NUCLEOTIDE SEQUENCE</scope>
</reference>
<dbReference type="Proteomes" id="UP000663873">
    <property type="component" value="Unassembled WGS sequence"/>
</dbReference>
<dbReference type="EMBL" id="CAJOBP010088105">
    <property type="protein sequence ID" value="CAF4937884.1"/>
    <property type="molecule type" value="Genomic_DNA"/>
</dbReference>
<organism evidence="3 4">
    <name type="scientific">Rotaria socialis</name>
    <dbReference type="NCBI Taxonomy" id="392032"/>
    <lineage>
        <taxon>Eukaryota</taxon>
        <taxon>Metazoa</taxon>
        <taxon>Spiralia</taxon>
        <taxon>Gnathifera</taxon>
        <taxon>Rotifera</taxon>
        <taxon>Eurotatoria</taxon>
        <taxon>Bdelloidea</taxon>
        <taxon>Philodinida</taxon>
        <taxon>Philodinidae</taxon>
        <taxon>Rotaria</taxon>
    </lineage>
</organism>
<proteinExistence type="predicted"/>
<evidence type="ECO:0000313" key="3">
    <source>
        <dbReference type="EMBL" id="CAF5134783.1"/>
    </source>
</evidence>
<feature type="non-terminal residue" evidence="3">
    <location>
        <position position="1"/>
    </location>
</feature>
<protein>
    <submittedName>
        <fullName evidence="3">Uncharacterized protein</fullName>
    </submittedName>
</protein>
<dbReference type="EMBL" id="CAJOBR010087289">
    <property type="protein sequence ID" value="CAF5134783.1"/>
    <property type="molecule type" value="Genomic_DNA"/>
</dbReference>
<name>A0A822FTG1_9BILA</name>
<keyword evidence="5" id="KW-1185">Reference proteome</keyword>
<evidence type="ECO:0000313" key="2">
    <source>
        <dbReference type="EMBL" id="CAF4940260.1"/>
    </source>
</evidence>
<comment type="caution">
    <text evidence="3">The sequence shown here is derived from an EMBL/GenBank/DDBJ whole genome shotgun (WGS) entry which is preliminary data.</text>
</comment>
<evidence type="ECO:0000313" key="1">
    <source>
        <dbReference type="EMBL" id="CAF4937884.1"/>
    </source>
</evidence>
<evidence type="ECO:0000313" key="4">
    <source>
        <dbReference type="Proteomes" id="UP000663848"/>
    </source>
</evidence>